<dbReference type="PANTHER" id="PTHR43976:SF16">
    <property type="entry name" value="SHORT-CHAIN DEHYDROGENASE_REDUCTASE FAMILY PROTEIN"/>
    <property type="match status" value="1"/>
</dbReference>
<dbReference type="InterPro" id="IPR051911">
    <property type="entry name" value="SDR_oxidoreductase"/>
</dbReference>
<dbReference type="CDD" id="cd05374">
    <property type="entry name" value="17beta-HSD-like_SDR_c"/>
    <property type="match status" value="1"/>
</dbReference>
<proteinExistence type="inferred from homology"/>
<dbReference type="PANTHER" id="PTHR43976">
    <property type="entry name" value="SHORT CHAIN DEHYDROGENASE"/>
    <property type="match status" value="1"/>
</dbReference>
<gene>
    <name evidence="4" type="ORF">EHS11_16645</name>
</gene>
<evidence type="ECO:0000256" key="2">
    <source>
        <dbReference type="ARBA" id="ARBA00023002"/>
    </source>
</evidence>
<comment type="caution">
    <text evidence="4">The sequence shown here is derived from an EMBL/GenBank/DDBJ whole genome shotgun (WGS) entry which is preliminary data.</text>
</comment>
<dbReference type="OrthoDB" id="9775296at2"/>
<evidence type="ECO:0000313" key="4">
    <source>
        <dbReference type="EMBL" id="TGN08517.1"/>
    </source>
</evidence>
<dbReference type="Gene3D" id="3.40.50.720">
    <property type="entry name" value="NAD(P)-binding Rossmann-like Domain"/>
    <property type="match status" value="1"/>
</dbReference>
<evidence type="ECO:0000256" key="3">
    <source>
        <dbReference type="RuleBase" id="RU000363"/>
    </source>
</evidence>
<sequence length="276" mass="30510">MKTIFITGASAGLGKATAKLFQKNGWRVIATMRTPEKETELSQLENVILLPLDVTDSKLINATMRKATEFGEVDVVFNNAGYGLIGALESCTDDQINAQIDTNLTGVLRVTKAFIPYFKRKGNGLFITTTSVCGFSSNPLSSVYNATKWALEGWSESISYDLAQFNIGIKTVAPGGIKSNYMNVMQVAIDKEYESLMNKMSVLFADGTLMEFTEAEKIAEVVYEAATDGKDQLRYFAGDDAVRINEARLKEGSEVYRRRLAKMFAREAKDHNNLVS</sequence>
<evidence type="ECO:0000313" key="5">
    <source>
        <dbReference type="Proteomes" id="UP000298264"/>
    </source>
</evidence>
<dbReference type="Proteomes" id="UP000298264">
    <property type="component" value="Unassembled WGS sequence"/>
</dbReference>
<dbReference type="InterPro" id="IPR036291">
    <property type="entry name" value="NAD(P)-bd_dom_sf"/>
</dbReference>
<dbReference type="Pfam" id="PF00106">
    <property type="entry name" value="adh_short"/>
    <property type="match status" value="1"/>
</dbReference>
<name>A0A4R9LP41_9LEPT</name>
<keyword evidence="5" id="KW-1185">Reference proteome</keyword>
<dbReference type="EMBL" id="RQHV01000061">
    <property type="protein sequence ID" value="TGN08517.1"/>
    <property type="molecule type" value="Genomic_DNA"/>
</dbReference>
<comment type="similarity">
    <text evidence="1 3">Belongs to the short-chain dehydrogenases/reductases (SDR) family.</text>
</comment>
<dbReference type="InterPro" id="IPR020904">
    <property type="entry name" value="Sc_DH/Rdtase_CS"/>
</dbReference>
<protein>
    <submittedName>
        <fullName evidence="4">SDR family oxidoreductase</fullName>
    </submittedName>
</protein>
<dbReference type="PRINTS" id="PR00081">
    <property type="entry name" value="GDHRDH"/>
</dbReference>
<evidence type="ECO:0000256" key="1">
    <source>
        <dbReference type="ARBA" id="ARBA00006484"/>
    </source>
</evidence>
<organism evidence="4 5">
    <name type="scientific">Leptospira ilyithenensis</name>
    <dbReference type="NCBI Taxonomy" id="2484901"/>
    <lineage>
        <taxon>Bacteria</taxon>
        <taxon>Pseudomonadati</taxon>
        <taxon>Spirochaetota</taxon>
        <taxon>Spirochaetia</taxon>
        <taxon>Leptospirales</taxon>
        <taxon>Leptospiraceae</taxon>
        <taxon>Leptospira</taxon>
    </lineage>
</organism>
<dbReference type="AlphaFoldDB" id="A0A4R9LP41"/>
<dbReference type="PROSITE" id="PS00061">
    <property type="entry name" value="ADH_SHORT"/>
    <property type="match status" value="1"/>
</dbReference>
<reference evidence="4" key="1">
    <citation type="journal article" date="2019" name="PLoS Negl. Trop. Dis.">
        <title>Revisiting the worldwide diversity of Leptospira species in the environment.</title>
        <authorList>
            <person name="Vincent A.T."/>
            <person name="Schiettekatte O."/>
            <person name="Bourhy P."/>
            <person name="Veyrier F.J."/>
            <person name="Picardeau M."/>
        </authorList>
    </citation>
    <scope>NUCLEOTIDE SEQUENCE [LARGE SCALE GENOMIC DNA]</scope>
    <source>
        <strain evidence="4">201400974</strain>
    </source>
</reference>
<dbReference type="GO" id="GO:0016491">
    <property type="term" value="F:oxidoreductase activity"/>
    <property type="evidence" value="ECO:0007669"/>
    <property type="project" value="UniProtKB-KW"/>
</dbReference>
<dbReference type="RefSeq" id="WP_135765469.1">
    <property type="nucleotide sequence ID" value="NZ_RQHV01000061.1"/>
</dbReference>
<keyword evidence="2" id="KW-0560">Oxidoreductase</keyword>
<dbReference type="SUPFAM" id="SSF51735">
    <property type="entry name" value="NAD(P)-binding Rossmann-fold domains"/>
    <property type="match status" value="1"/>
</dbReference>
<accession>A0A4R9LP41</accession>
<dbReference type="InterPro" id="IPR002347">
    <property type="entry name" value="SDR_fam"/>
</dbReference>
<dbReference type="PRINTS" id="PR00080">
    <property type="entry name" value="SDRFAMILY"/>
</dbReference>